<keyword evidence="3" id="KW-1185">Reference proteome</keyword>
<evidence type="ECO:0008006" key="4">
    <source>
        <dbReference type="Google" id="ProtNLM"/>
    </source>
</evidence>
<dbReference type="EMBL" id="CAAALY010058815">
    <property type="protein sequence ID" value="VEL22876.1"/>
    <property type="molecule type" value="Genomic_DNA"/>
</dbReference>
<feature type="chain" id="PRO_5019040807" description="Secreted protein" evidence="1">
    <location>
        <begin position="22"/>
        <end position="122"/>
    </location>
</feature>
<reference evidence="2" key="1">
    <citation type="submission" date="2018-11" db="EMBL/GenBank/DDBJ databases">
        <authorList>
            <consortium name="Pathogen Informatics"/>
        </authorList>
    </citation>
    <scope>NUCLEOTIDE SEQUENCE</scope>
</reference>
<proteinExistence type="predicted"/>
<protein>
    <recommendedName>
        <fullName evidence="4">Secreted protein</fullName>
    </recommendedName>
</protein>
<gene>
    <name evidence="2" type="ORF">PXEA_LOCUS16316</name>
</gene>
<evidence type="ECO:0000313" key="2">
    <source>
        <dbReference type="EMBL" id="VEL22876.1"/>
    </source>
</evidence>
<organism evidence="2 3">
    <name type="scientific">Protopolystoma xenopodis</name>
    <dbReference type="NCBI Taxonomy" id="117903"/>
    <lineage>
        <taxon>Eukaryota</taxon>
        <taxon>Metazoa</taxon>
        <taxon>Spiralia</taxon>
        <taxon>Lophotrochozoa</taxon>
        <taxon>Platyhelminthes</taxon>
        <taxon>Monogenea</taxon>
        <taxon>Polyopisthocotylea</taxon>
        <taxon>Polystomatidea</taxon>
        <taxon>Polystomatidae</taxon>
        <taxon>Protopolystoma</taxon>
    </lineage>
</organism>
<sequence length="122" mass="13323">MPASLVAASICLAHFVLPSLSIPHRRTVARFRRVHTFVSLSLSLSDCGIGRSELDSVAVTSLGHTLTPHRQGEGYQSEGESHVSACRAIQSHTRAVLRARGAKRFRGFQMTADVLTNWPSNQ</sequence>
<name>A0A448WXR8_9PLAT</name>
<dbReference type="Proteomes" id="UP000784294">
    <property type="component" value="Unassembled WGS sequence"/>
</dbReference>
<feature type="signal peptide" evidence="1">
    <location>
        <begin position="1"/>
        <end position="21"/>
    </location>
</feature>
<accession>A0A448WXR8</accession>
<evidence type="ECO:0000256" key="1">
    <source>
        <dbReference type="SAM" id="SignalP"/>
    </source>
</evidence>
<keyword evidence="1" id="KW-0732">Signal</keyword>
<dbReference type="AlphaFoldDB" id="A0A448WXR8"/>
<comment type="caution">
    <text evidence="2">The sequence shown here is derived from an EMBL/GenBank/DDBJ whole genome shotgun (WGS) entry which is preliminary data.</text>
</comment>
<evidence type="ECO:0000313" key="3">
    <source>
        <dbReference type="Proteomes" id="UP000784294"/>
    </source>
</evidence>